<dbReference type="OrthoDB" id="9797415at2"/>
<name>A0A0Q9YPF8_9GAMM</name>
<organism evidence="2">
    <name type="scientific">Candidatus Berkiella aquae</name>
    <dbReference type="NCBI Taxonomy" id="295108"/>
    <lineage>
        <taxon>Bacteria</taxon>
        <taxon>Pseudomonadati</taxon>
        <taxon>Pseudomonadota</taxon>
        <taxon>Gammaproteobacteria</taxon>
        <taxon>Candidatus Berkiellales</taxon>
        <taxon>Candidatus Berkiellaceae</taxon>
        <taxon>Candidatus Berkiella</taxon>
    </lineage>
</organism>
<dbReference type="Gene3D" id="1.10.150.240">
    <property type="entry name" value="Putative phosphatase, domain 2"/>
    <property type="match status" value="1"/>
</dbReference>
<sequence>MKKVVILPLSLFIDNQQERAKEAFIRLGINRFSLLWHFFPLPSFLERFRGPSLSHLFDQYRSGRLNTRAFRDAIRGKFPNVSISDADFDTAWNSMQIVTDVTKNALKEARALEKQGFEINLILGSNPLHLADIKRKTGMRTLPGKGYWSFVKNKLGRNLFTSLLDEIKSKNPGIQKENIAYFYSVPQDPYPRLGILAWLYDPIRKYEYFQAKRYVAQLQEAARTNGFSLVEFKREDYQNVNIKKSIERLGWLKNKVLDKAKDKPAITHSYRSRKPSQAQAKRIATVEAKQQAKKRHRAR</sequence>
<dbReference type="AlphaFoldDB" id="A0A0Q9YPF8"/>
<gene>
    <name evidence="3" type="ORF">HT99x_004190</name>
    <name evidence="2" type="ORF">HT99x_03119</name>
</gene>
<keyword evidence="4" id="KW-1185">Reference proteome</keyword>
<reference evidence="3" key="2">
    <citation type="journal article" date="2016" name="Genome Announc.">
        <title>Draft Genome Sequences of Two Novel Amoeba-Resistant Intranuclear Bacteria, 'Candidatus Berkiella cookevillensis' and 'Candidatus Berkiella aquae'.</title>
        <authorList>
            <person name="Mehari Y.T."/>
            <person name="Arivett B.A."/>
            <person name="Farone A.L."/>
            <person name="Gunderson J.H."/>
            <person name="Farone M.B."/>
        </authorList>
    </citation>
    <scope>NUCLEOTIDE SEQUENCE</scope>
    <source>
        <strain evidence="3">HT99</strain>
    </source>
</reference>
<evidence type="ECO:0000313" key="4">
    <source>
        <dbReference type="Proteomes" id="UP000051497"/>
    </source>
</evidence>
<evidence type="ECO:0000313" key="3">
    <source>
        <dbReference type="EMBL" id="MCS5710618.1"/>
    </source>
</evidence>
<proteinExistence type="predicted"/>
<dbReference type="EMBL" id="LKAJ02000001">
    <property type="protein sequence ID" value="MCS5710618.1"/>
    <property type="molecule type" value="Genomic_DNA"/>
</dbReference>
<comment type="caution">
    <text evidence="2">The sequence shown here is derived from an EMBL/GenBank/DDBJ whole genome shotgun (WGS) entry which is preliminary data.</text>
</comment>
<protein>
    <submittedName>
        <fullName evidence="2">Uncharacterized protein</fullName>
    </submittedName>
</protein>
<reference evidence="3" key="3">
    <citation type="submission" date="2021-06" db="EMBL/GenBank/DDBJ databases">
        <title>Genomic Description and Analysis of Intracellular Bacteria, Candidatus Berkiella cookevillensis and Candidatus Berkiella aquae.</title>
        <authorList>
            <person name="Kidane D.T."/>
            <person name="Mehari Y.T."/>
            <person name="Rice F.C."/>
            <person name="Arivett B.A."/>
            <person name="Farone A.L."/>
            <person name="Berk S.G."/>
            <person name="Farone M.B."/>
        </authorList>
    </citation>
    <scope>NUCLEOTIDE SEQUENCE</scope>
    <source>
        <strain evidence="3">HT99</strain>
    </source>
</reference>
<accession>A0A0Q9YPF8</accession>
<evidence type="ECO:0000313" key="2">
    <source>
        <dbReference type="EMBL" id="KRG17912.1"/>
    </source>
</evidence>
<dbReference type="RefSeq" id="WP_139016664.1">
    <property type="nucleotide sequence ID" value="NZ_LKAJ02000001.1"/>
</dbReference>
<feature type="region of interest" description="Disordered" evidence="1">
    <location>
        <begin position="263"/>
        <end position="299"/>
    </location>
</feature>
<dbReference type="InterPro" id="IPR023198">
    <property type="entry name" value="PGP-like_dom2"/>
</dbReference>
<reference evidence="2" key="1">
    <citation type="submission" date="2015-09" db="EMBL/GenBank/DDBJ databases">
        <title>Draft Genome Sequences of Two Novel Amoeba-resistant Intranuclear Bacteria, Candidatus Berkiella cookevillensis and Candidatus Berkiella aquae.</title>
        <authorList>
            <person name="Mehari Y.T."/>
            <person name="Arivett B.A."/>
            <person name="Farone A.L."/>
            <person name="Gunderson J.H."/>
            <person name="Farone M.B."/>
        </authorList>
    </citation>
    <scope>NUCLEOTIDE SEQUENCE [LARGE SCALE GENOMIC DNA]</scope>
    <source>
        <strain evidence="2">HT99</strain>
    </source>
</reference>
<dbReference type="Proteomes" id="UP000051497">
    <property type="component" value="Unassembled WGS sequence"/>
</dbReference>
<dbReference type="EMBL" id="LKAJ01000023">
    <property type="protein sequence ID" value="KRG17912.1"/>
    <property type="molecule type" value="Genomic_DNA"/>
</dbReference>
<evidence type="ECO:0000256" key="1">
    <source>
        <dbReference type="SAM" id="MobiDB-lite"/>
    </source>
</evidence>